<comment type="similarity">
    <text evidence="2">Belongs to the cytochrome c oxidase subunit 2 family.</text>
</comment>
<evidence type="ECO:0000259" key="9">
    <source>
        <dbReference type="PROSITE" id="PS50999"/>
    </source>
</evidence>
<dbReference type="GO" id="GO:0004129">
    <property type="term" value="F:cytochrome-c oxidase activity"/>
    <property type="evidence" value="ECO:0007669"/>
    <property type="project" value="UniProtKB-EC"/>
</dbReference>
<feature type="non-terminal residue" evidence="10">
    <location>
        <position position="108"/>
    </location>
</feature>
<evidence type="ECO:0000256" key="7">
    <source>
        <dbReference type="ARBA" id="ARBA00049512"/>
    </source>
</evidence>
<evidence type="ECO:0000313" key="10">
    <source>
        <dbReference type="EMBL" id="KAJ9596752.1"/>
    </source>
</evidence>
<name>A0AAD8AD12_DIPPU</name>
<accession>A0AAD8AD12</accession>
<evidence type="ECO:0000256" key="2">
    <source>
        <dbReference type="ARBA" id="ARBA00007866"/>
    </source>
</evidence>
<evidence type="ECO:0000256" key="6">
    <source>
        <dbReference type="ARBA" id="ARBA00031389"/>
    </source>
</evidence>
<proteinExistence type="inferred from homology"/>
<dbReference type="Gene3D" id="1.10.287.90">
    <property type="match status" value="1"/>
</dbReference>
<keyword evidence="8" id="KW-1133">Transmembrane helix</keyword>
<dbReference type="EMBL" id="JASPKZ010001963">
    <property type="protein sequence ID" value="KAJ9596752.1"/>
    <property type="molecule type" value="Genomic_DNA"/>
</dbReference>
<dbReference type="SUPFAM" id="SSF81464">
    <property type="entry name" value="Cytochrome c oxidase subunit II-like, transmembrane region"/>
    <property type="match status" value="1"/>
</dbReference>
<reference evidence="10" key="1">
    <citation type="journal article" date="2023" name="IScience">
        <title>Live-bearing cockroach genome reveals convergent evolutionary mechanisms linked to viviparity in insects and beyond.</title>
        <authorList>
            <person name="Fouks B."/>
            <person name="Harrison M.C."/>
            <person name="Mikhailova A.A."/>
            <person name="Marchal E."/>
            <person name="English S."/>
            <person name="Carruthers M."/>
            <person name="Jennings E.C."/>
            <person name="Chiamaka E.L."/>
            <person name="Frigard R.A."/>
            <person name="Pippel M."/>
            <person name="Attardo G.M."/>
            <person name="Benoit J.B."/>
            <person name="Bornberg-Bauer E."/>
            <person name="Tobe S.S."/>
        </authorList>
    </citation>
    <scope>NUCLEOTIDE SEQUENCE</scope>
    <source>
        <strain evidence="10">Stay&amp;Tobe</strain>
    </source>
</reference>
<dbReference type="InterPro" id="IPR011759">
    <property type="entry name" value="Cyt_c_oxidase_su2_TM_dom"/>
</dbReference>
<protein>
    <recommendedName>
        <fullName evidence="3">Cytochrome c oxidase subunit 2</fullName>
    </recommendedName>
    <alternativeName>
        <fullName evidence="6">Cytochrome c oxidase polypeptide II</fullName>
    </alternativeName>
</protein>
<dbReference type="PROSITE" id="PS50999">
    <property type="entry name" value="COX2_TM"/>
    <property type="match status" value="1"/>
</dbReference>
<evidence type="ECO:0000313" key="11">
    <source>
        <dbReference type="Proteomes" id="UP001233999"/>
    </source>
</evidence>
<reference evidence="10" key="2">
    <citation type="submission" date="2023-05" db="EMBL/GenBank/DDBJ databases">
        <authorList>
            <person name="Fouks B."/>
        </authorList>
    </citation>
    <scope>NUCLEOTIDE SEQUENCE</scope>
    <source>
        <strain evidence="10">Stay&amp;Tobe</strain>
        <tissue evidence="10">Testes</tissue>
    </source>
</reference>
<evidence type="ECO:0000256" key="3">
    <source>
        <dbReference type="ARBA" id="ARBA00015946"/>
    </source>
</evidence>
<dbReference type="Proteomes" id="UP001233999">
    <property type="component" value="Unassembled WGS sequence"/>
</dbReference>
<comment type="subcellular location">
    <subcellularLocation>
        <location evidence="1">Membrane</location>
        <topology evidence="1">Multi-pass membrane protein</topology>
    </subcellularLocation>
</comment>
<evidence type="ECO:0000256" key="8">
    <source>
        <dbReference type="SAM" id="Phobius"/>
    </source>
</evidence>
<keyword evidence="5 8" id="KW-0472">Membrane</keyword>
<keyword evidence="11" id="KW-1185">Reference proteome</keyword>
<comment type="caution">
    <text evidence="10">The sequence shown here is derived from an EMBL/GenBank/DDBJ whole genome shotgun (WGS) entry which is preliminary data.</text>
</comment>
<organism evidence="10 11">
    <name type="scientific">Diploptera punctata</name>
    <name type="common">Pacific beetle cockroach</name>
    <dbReference type="NCBI Taxonomy" id="6984"/>
    <lineage>
        <taxon>Eukaryota</taxon>
        <taxon>Metazoa</taxon>
        <taxon>Ecdysozoa</taxon>
        <taxon>Arthropoda</taxon>
        <taxon>Hexapoda</taxon>
        <taxon>Insecta</taxon>
        <taxon>Pterygota</taxon>
        <taxon>Neoptera</taxon>
        <taxon>Polyneoptera</taxon>
        <taxon>Dictyoptera</taxon>
        <taxon>Blattodea</taxon>
        <taxon>Blaberoidea</taxon>
        <taxon>Blaberidae</taxon>
        <taxon>Diplopterinae</taxon>
        <taxon>Diploptera</taxon>
    </lineage>
</organism>
<gene>
    <name evidence="10" type="ORF">L9F63_012228</name>
</gene>
<evidence type="ECO:0000256" key="5">
    <source>
        <dbReference type="ARBA" id="ARBA00023136"/>
    </source>
</evidence>
<feature type="domain" description="Cytochrome oxidase subunit II transmembrane region profile" evidence="9">
    <location>
        <begin position="1"/>
        <end position="101"/>
    </location>
</feature>
<feature type="transmembrane region" description="Helical" evidence="8">
    <location>
        <begin position="24"/>
        <end position="44"/>
    </location>
</feature>
<dbReference type="InterPro" id="IPR036257">
    <property type="entry name" value="Cyt_c_oxidase_su2_TM_sf"/>
</dbReference>
<evidence type="ECO:0000256" key="1">
    <source>
        <dbReference type="ARBA" id="ARBA00004141"/>
    </source>
</evidence>
<feature type="non-terminal residue" evidence="10">
    <location>
        <position position="1"/>
    </location>
</feature>
<dbReference type="GO" id="GO:0022900">
    <property type="term" value="P:electron transport chain"/>
    <property type="evidence" value="ECO:0007669"/>
    <property type="project" value="InterPro"/>
</dbReference>
<evidence type="ECO:0000256" key="4">
    <source>
        <dbReference type="ARBA" id="ARBA00022692"/>
    </source>
</evidence>
<dbReference type="GO" id="GO:0016020">
    <property type="term" value="C:membrane"/>
    <property type="evidence" value="ECO:0007669"/>
    <property type="project" value="UniProtKB-SubCell"/>
</dbReference>
<comment type="catalytic activity">
    <reaction evidence="7">
        <text>4 Fe(II)-[cytochrome c] + O2 + 8 H(+)(in) = 4 Fe(III)-[cytochrome c] + 2 H2O + 4 H(+)(out)</text>
        <dbReference type="Rhea" id="RHEA:11436"/>
        <dbReference type="Rhea" id="RHEA-COMP:10350"/>
        <dbReference type="Rhea" id="RHEA-COMP:14399"/>
        <dbReference type="ChEBI" id="CHEBI:15377"/>
        <dbReference type="ChEBI" id="CHEBI:15378"/>
        <dbReference type="ChEBI" id="CHEBI:15379"/>
        <dbReference type="ChEBI" id="CHEBI:29033"/>
        <dbReference type="ChEBI" id="CHEBI:29034"/>
        <dbReference type="EC" id="7.1.1.9"/>
    </reaction>
    <physiologicalReaction direction="left-to-right" evidence="7">
        <dbReference type="Rhea" id="RHEA:11437"/>
    </physiologicalReaction>
</comment>
<keyword evidence="4 8" id="KW-0812">Transmembrane</keyword>
<dbReference type="Pfam" id="PF02790">
    <property type="entry name" value="COX2_TM"/>
    <property type="match status" value="1"/>
</dbReference>
<sequence length="108" mass="12675">KRPCGLWDDFSILVEQLIYFHDHALIIIVIILAVVTYIMIILIINDFNNRFKREIRLLNIILTRIQLTRTFSLSFSLSPKIEHFYIIHPSIHNSSNNIIIQCVRRAGS</sequence>
<dbReference type="AlphaFoldDB" id="A0AAD8AD12"/>